<dbReference type="RefSeq" id="WP_368662876.1">
    <property type="nucleotide sequence ID" value="NZ_JBBWYZ010000004.1"/>
</dbReference>
<name>A0ABU9EH29_LIMFS</name>
<dbReference type="Proteomes" id="UP001387447">
    <property type="component" value="Unassembled WGS sequence"/>
</dbReference>
<reference evidence="2 3" key="1">
    <citation type="journal article" date="2024" name="Front. Microbiol.">
        <title>Transcriptomic insights into the dominance of two phototrophs throughout the water column of a tropical hypersaline-alkaline crater lake (Dziani Dzaha, Mayotte).</title>
        <authorList>
            <person name="Duperron S."/>
            <person name="Halary S."/>
            <person name="Bouly J.-P."/>
            <person name="Roussel T."/>
            <person name="Hugoni M."/>
            <person name="Bruto M."/>
            <person name="Oger P."/>
            <person name="Duval C."/>
            <person name="Woo A."/>
            <person name="Jezequiel D."/>
            <person name="Ader M."/>
            <person name="Leboulanger C."/>
            <person name="Agogue H."/>
            <person name="Grossi V."/>
            <person name="Trousselier M."/>
            <person name="Bernard C."/>
        </authorList>
    </citation>
    <scope>NUCLEOTIDE SEQUENCE [LARGE SCALE GENOMIC DNA]</scope>
    <source>
        <strain evidence="2 3">PMC 851.14</strain>
    </source>
</reference>
<evidence type="ECO:0000313" key="3">
    <source>
        <dbReference type="Proteomes" id="UP001387447"/>
    </source>
</evidence>
<proteinExistence type="predicted"/>
<protein>
    <submittedName>
        <fullName evidence="2">Uncharacterized protein</fullName>
    </submittedName>
</protein>
<accession>A0ABU9EH29</accession>
<sequence>MVQACINHQDYAQALLTVERSKSRTLIELLDSAHLYPKNATDAQKQRISDLRRQIAMYQQQLAYPSSNTLTPTTEKHPNQPSPETLIRQQLQAANQQFQTCSRNSTPQL</sequence>
<keyword evidence="3" id="KW-1185">Reference proteome</keyword>
<organism evidence="2 3">
    <name type="scientific">Limnospira fusiformis PMC 851.14</name>
    <dbReference type="NCBI Taxonomy" id="2219512"/>
    <lineage>
        <taxon>Bacteria</taxon>
        <taxon>Bacillati</taxon>
        <taxon>Cyanobacteriota</taxon>
        <taxon>Cyanophyceae</taxon>
        <taxon>Oscillatoriophycideae</taxon>
        <taxon>Oscillatoriales</taxon>
        <taxon>Sirenicapillariaceae</taxon>
        <taxon>Limnospira</taxon>
    </lineage>
</organism>
<feature type="region of interest" description="Disordered" evidence="1">
    <location>
        <begin position="63"/>
        <end position="83"/>
    </location>
</feature>
<evidence type="ECO:0000256" key="1">
    <source>
        <dbReference type="SAM" id="MobiDB-lite"/>
    </source>
</evidence>
<dbReference type="EMBL" id="JBBWYZ010000004">
    <property type="protein sequence ID" value="MEK9511233.1"/>
    <property type="molecule type" value="Genomic_DNA"/>
</dbReference>
<feature type="compositionally biased region" description="Polar residues" evidence="1">
    <location>
        <begin position="63"/>
        <end position="73"/>
    </location>
</feature>
<evidence type="ECO:0000313" key="2">
    <source>
        <dbReference type="EMBL" id="MEK9511233.1"/>
    </source>
</evidence>
<gene>
    <name evidence="2" type="ORF">AAEJ74_05870</name>
</gene>
<comment type="caution">
    <text evidence="2">The sequence shown here is derived from an EMBL/GenBank/DDBJ whole genome shotgun (WGS) entry which is preliminary data.</text>
</comment>